<dbReference type="SUPFAM" id="SSF48695">
    <property type="entry name" value="Multiheme cytochromes"/>
    <property type="match status" value="1"/>
</dbReference>
<dbReference type="Proteomes" id="UP000001880">
    <property type="component" value="Chromosome"/>
</dbReference>
<keyword evidence="1 2" id="KW-0732">Signal</keyword>
<dbReference type="InterPro" id="IPR010177">
    <property type="entry name" value="Paired_CXXCH_1"/>
</dbReference>
<dbReference type="RefSeq" id="WP_012825718.1">
    <property type="nucleotide sequence ID" value="NC_013440.1"/>
</dbReference>
<evidence type="ECO:0000256" key="1">
    <source>
        <dbReference type="ARBA" id="ARBA00022729"/>
    </source>
</evidence>
<feature type="domain" description="Doubled CXXCH motif" evidence="3">
    <location>
        <begin position="157"/>
        <end position="187"/>
    </location>
</feature>
<organism evidence="4 5">
    <name type="scientific">Haliangium ochraceum (strain DSM 14365 / JCM 11303 / SMP-2)</name>
    <dbReference type="NCBI Taxonomy" id="502025"/>
    <lineage>
        <taxon>Bacteria</taxon>
        <taxon>Pseudomonadati</taxon>
        <taxon>Myxococcota</taxon>
        <taxon>Polyangia</taxon>
        <taxon>Haliangiales</taxon>
        <taxon>Kofleriaceae</taxon>
        <taxon>Haliangium</taxon>
    </lineage>
</organism>
<proteinExistence type="predicted"/>
<reference evidence="4 5" key="1">
    <citation type="journal article" date="2010" name="Stand. Genomic Sci.">
        <title>Complete genome sequence of Haliangium ochraceum type strain (SMP-2).</title>
        <authorList>
            <consortium name="US DOE Joint Genome Institute (JGI-PGF)"/>
            <person name="Ivanova N."/>
            <person name="Daum C."/>
            <person name="Lang E."/>
            <person name="Abt B."/>
            <person name="Kopitz M."/>
            <person name="Saunders E."/>
            <person name="Lapidus A."/>
            <person name="Lucas S."/>
            <person name="Glavina Del Rio T."/>
            <person name="Nolan M."/>
            <person name="Tice H."/>
            <person name="Copeland A."/>
            <person name="Cheng J.F."/>
            <person name="Chen F."/>
            <person name="Bruce D."/>
            <person name="Goodwin L."/>
            <person name="Pitluck S."/>
            <person name="Mavromatis K."/>
            <person name="Pati A."/>
            <person name="Mikhailova N."/>
            <person name="Chen A."/>
            <person name="Palaniappan K."/>
            <person name="Land M."/>
            <person name="Hauser L."/>
            <person name="Chang Y.J."/>
            <person name="Jeffries C.D."/>
            <person name="Detter J.C."/>
            <person name="Brettin T."/>
            <person name="Rohde M."/>
            <person name="Goker M."/>
            <person name="Bristow J."/>
            <person name="Markowitz V."/>
            <person name="Eisen J.A."/>
            <person name="Hugenholtz P."/>
            <person name="Kyrpides N.C."/>
            <person name="Klenk H.P."/>
        </authorList>
    </citation>
    <scope>NUCLEOTIDE SEQUENCE [LARGE SCALE GENOMIC DNA]</scope>
    <source>
        <strain evidence="5">DSM 14365 / CIP 107738 / JCM 11303 / AJ 13395 / SMP-2</strain>
    </source>
</reference>
<dbReference type="PANTHER" id="PTHR35038">
    <property type="entry name" value="DISSIMILATORY SULFITE REDUCTASE SIRA"/>
    <property type="match status" value="1"/>
</dbReference>
<evidence type="ECO:0000313" key="4">
    <source>
        <dbReference type="EMBL" id="ACY13091.1"/>
    </source>
</evidence>
<evidence type="ECO:0000259" key="3">
    <source>
        <dbReference type="Pfam" id="PF09699"/>
    </source>
</evidence>
<feature type="signal peptide" evidence="2">
    <location>
        <begin position="1"/>
        <end position="25"/>
    </location>
</feature>
<dbReference type="Gene3D" id="3.90.10.10">
    <property type="entry name" value="Cytochrome C3"/>
    <property type="match status" value="1"/>
</dbReference>
<dbReference type="InterPro" id="IPR051829">
    <property type="entry name" value="Multiheme_Cytochr_ET"/>
</dbReference>
<sequence length="312" mass="33775">MKRRILSISLASALAGLALCALVIAGPGARAVADDQAPAATTKVSPHDRSLIGERDCSECHTPAGWSLSGDGGGFDHAQTGFPLTGTHASVQCIDCHVGNRTITRDCSNCHRDAHQGRLGIQCDQCHNTRNFRDTRAIERHRRTRLPLTGVHAVLPCSSCHIRTAGRSSGRTYAPVPATCFSCHEKDYRSDIHPVHQGDANDPSLAQFPRDCEACHRPIAWSPAVLDPRSLQRLSTVQQSLRDHDRHFPLSFGKHRGARCESCHLTTANPRLLTCTGCHNHSPARLRMSHQGKAVASDAAGCLRCHPGGIAR</sequence>
<dbReference type="STRING" id="502025.Hoch_0450"/>
<name>D0LK57_HALO1</name>
<evidence type="ECO:0000313" key="5">
    <source>
        <dbReference type="Proteomes" id="UP000001880"/>
    </source>
</evidence>
<dbReference type="KEGG" id="hoh:Hoch_0450"/>
<protein>
    <submittedName>
        <fullName evidence="4">Cytochrome c family protein</fullName>
    </submittedName>
</protein>
<keyword evidence="5" id="KW-1185">Reference proteome</keyword>
<accession>D0LK57</accession>
<dbReference type="Pfam" id="PF09699">
    <property type="entry name" value="Paired_CXXCH_1"/>
    <property type="match status" value="1"/>
</dbReference>
<dbReference type="HOGENOM" id="CLU_929517_0_0_7"/>
<dbReference type="InterPro" id="IPR036280">
    <property type="entry name" value="Multihaem_cyt_sf"/>
</dbReference>
<dbReference type="Gene3D" id="1.10.1130.10">
    <property type="entry name" value="Flavocytochrome C3, Chain A"/>
    <property type="match status" value="1"/>
</dbReference>
<gene>
    <name evidence="4" type="ordered locus">Hoch_0450</name>
</gene>
<dbReference type="OrthoDB" id="5427780at2"/>
<dbReference type="eggNOG" id="COG0484">
    <property type="taxonomic scope" value="Bacteria"/>
</dbReference>
<feature type="chain" id="PRO_5003010184" evidence="2">
    <location>
        <begin position="26"/>
        <end position="312"/>
    </location>
</feature>
<dbReference type="AlphaFoldDB" id="D0LK57"/>
<evidence type="ECO:0000256" key="2">
    <source>
        <dbReference type="SAM" id="SignalP"/>
    </source>
</evidence>
<dbReference type="EMBL" id="CP001804">
    <property type="protein sequence ID" value="ACY13091.1"/>
    <property type="molecule type" value="Genomic_DNA"/>
</dbReference>